<dbReference type="Proteomes" id="UP000636709">
    <property type="component" value="Unassembled WGS sequence"/>
</dbReference>
<protein>
    <recommendedName>
        <fullName evidence="1">F-box domain-containing protein</fullName>
    </recommendedName>
</protein>
<dbReference type="AlphaFoldDB" id="A0A835F9T1"/>
<dbReference type="EMBL" id="JACEFO010001605">
    <property type="protein sequence ID" value="KAF8732060.1"/>
    <property type="molecule type" value="Genomic_DNA"/>
</dbReference>
<dbReference type="PANTHER" id="PTHR35546:SF24">
    <property type="entry name" value="F-BOX DOMAIN-CONTAINING PROTEIN"/>
    <property type="match status" value="1"/>
</dbReference>
<dbReference type="OrthoDB" id="738899at2759"/>
<dbReference type="CDD" id="cd22157">
    <property type="entry name" value="F-box_AtFBW1-like"/>
    <property type="match status" value="1"/>
</dbReference>
<dbReference type="InterPro" id="IPR001810">
    <property type="entry name" value="F-box_dom"/>
</dbReference>
<dbReference type="SUPFAM" id="SSF81383">
    <property type="entry name" value="F-box domain"/>
    <property type="match status" value="1"/>
</dbReference>
<dbReference type="PROSITE" id="PS50181">
    <property type="entry name" value="FBOX"/>
    <property type="match status" value="1"/>
</dbReference>
<evidence type="ECO:0000313" key="2">
    <source>
        <dbReference type="EMBL" id="KAF8732060.1"/>
    </source>
</evidence>
<reference evidence="2" key="1">
    <citation type="submission" date="2020-07" db="EMBL/GenBank/DDBJ databases">
        <title>Genome sequence and genetic diversity analysis of an under-domesticated orphan crop, white fonio (Digitaria exilis).</title>
        <authorList>
            <person name="Bennetzen J.L."/>
            <person name="Chen S."/>
            <person name="Ma X."/>
            <person name="Wang X."/>
            <person name="Yssel A.E.J."/>
            <person name="Chaluvadi S.R."/>
            <person name="Johnson M."/>
            <person name="Gangashetty P."/>
            <person name="Hamidou F."/>
            <person name="Sanogo M.D."/>
            <person name="Zwaenepoel A."/>
            <person name="Wallace J."/>
            <person name="Van De Peer Y."/>
            <person name="Van Deynze A."/>
        </authorList>
    </citation>
    <scope>NUCLEOTIDE SEQUENCE</scope>
    <source>
        <tissue evidence="2">Leaves</tissue>
    </source>
</reference>
<dbReference type="InterPro" id="IPR036047">
    <property type="entry name" value="F-box-like_dom_sf"/>
</dbReference>
<keyword evidence="3" id="KW-1185">Reference proteome</keyword>
<dbReference type="InterPro" id="IPR055290">
    <property type="entry name" value="At3g26010-like"/>
</dbReference>
<sequence length="374" mass="42587">MLCSLLPTSLPTGGGMDCPNPKRRSAVVAGLPDDLLADILARVPARSLCRSKCVAKSWRDLIEDPLHRKRLPQTLHGFFFVDEKIHGRRRPIEFASLQRESRSVPLEIYTSLSFLTKQPGIETLTFSDCCNGLLLFENKQKSRPFDLLSYVVCNPATEQWAVVPRHGPPALAHVREEATRYNYLVFDPSVSSHFHLVHFGWESKESMEFEGGFAFDDDDDDDGVHLVHFHNIEDGEVYRTTLHVYSSVTGKWTRMQSGWSQIQSEWGWGEHNLEGWHHQGLVPYQRSRCAVLNGMLHFVTSDHRIAAVDVQEATEKIIPLPAMPEKKSWPEPGYVAQSQGKLHYINKKYYDGLFIWVLEDYGATSMGLEAQCEF</sequence>
<proteinExistence type="predicted"/>
<gene>
    <name evidence="2" type="ORF">HU200_016016</name>
</gene>
<feature type="domain" description="F-box" evidence="1">
    <location>
        <begin position="25"/>
        <end position="71"/>
    </location>
</feature>
<name>A0A835F9T1_9POAL</name>
<organism evidence="2 3">
    <name type="scientific">Digitaria exilis</name>
    <dbReference type="NCBI Taxonomy" id="1010633"/>
    <lineage>
        <taxon>Eukaryota</taxon>
        <taxon>Viridiplantae</taxon>
        <taxon>Streptophyta</taxon>
        <taxon>Embryophyta</taxon>
        <taxon>Tracheophyta</taxon>
        <taxon>Spermatophyta</taxon>
        <taxon>Magnoliopsida</taxon>
        <taxon>Liliopsida</taxon>
        <taxon>Poales</taxon>
        <taxon>Poaceae</taxon>
        <taxon>PACMAD clade</taxon>
        <taxon>Panicoideae</taxon>
        <taxon>Panicodae</taxon>
        <taxon>Paniceae</taxon>
        <taxon>Anthephorinae</taxon>
        <taxon>Digitaria</taxon>
    </lineage>
</organism>
<dbReference type="PANTHER" id="PTHR35546">
    <property type="entry name" value="F-BOX PROTEIN INTERACTION DOMAIN PROTEIN-RELATED"/>
    <property type="match status" value="1"/>
</dbReference>
<accession>A0A835F9T1</accession>
<evidence type="ECO:0000259" key="1">
    <source>
        <dbReference type="PROSITE" id="PS50181"/>
    </source>
</evidence>
<dbReference type="Gene3D" id="1.20.1280.50">
    <property type="match status" value="1"/>
</dbReference>
<evidence type="ECO:0000313" key="3">
    <source>
        <dbReference type="Proteomes" id="UP000636709"/>
    </source>
</evidence>
<dbReference type="SMART" id="SM00256">
    <property type="entry name" value="FBOX"/>
    <property type="match status" value="1"/>
</dbReference>
<dbReference type="Pfam" id="PF00646">
    <property type="entry name" value="F-box"/>
    <property type="match status" value="1"/>
</dbReference>
<comment type="caution">
    <text evidence="2">The sequence shown here is derived from an EMBL/GenBank/DDBJ whole genome shotgun (WGS) entry which is preliminary data.</text>
</comment>